<protein>
    <submittedName>
        <fullName evidence="2">Uncharacterized protein</fullName>
    </submittedName>
</protein>
<name>A0A9D4GQ42_DREPO</name>
<feature type="region of interest" description="Disordered" evidence="1">
    <location>
        <begin position="25"/>
        <end position="62"/>
    </location>
</feature>
<accession>A0A9D4GQ42</accession>
<organism evidence="2 3">
    <name type="scientific">Dreissena polymorpha</name>
    <name type="common">Zebra mussel</name>
    <name type="synonym">Mytilus polymorpha</name>
    <dbReference type="NCBI Taxonomy" id="45954"/>
    <lineage>
        <taxon>Eukaryota</taxon>
        <taxon>Metazoa</taxon>
        <taxon>Spiralia</taxon>
        <taxon>Lophotrochozoa</taxon>
        <taxon>Mollusca</taxon>
        <taxon>Bivalvia</taxon>
        <taxon>Autobranchia</taxon>
        <taxon>Heteroconchia</taxon>
        <taxon>Euheterodonta</taxon>
        <taxon>Imparidentia</taxon>
        <taxon>Neoheterodontei</taxon>
        <taxon>Myida</taxon>
        <taxon>Dreissenoidea</taxon>
        <taxon>Dreissenidae</taxon>
        <taxon>Dreissena</taxon>
    </lineage>
</organism>
<sequence length="62" mass="7334">MKAYLGQVNMYNSWCNTMLQDKLDAGRRRGRQNKTSIDNVKERTSFPMDKLLQPARNRLDCR</sequence>
<dbReference type="EMBL" id="JAIWYP010000005">
    <property type="protein sequence ID" value="KAH3821289.1"/>
    <property type="molecule type" value="Genomic_DNA"/>
</dbReference>
<reference evidence="2" key="1">
    <citation type="journal article" date="2019" name="bioRxiv">
        <title>The Genome of the Zebra Mussel, Dreissena polymorpha: A Resource for Invasive Species Research.</title>
        <authorList>
            <person name="McCartney M.A."/>
            <person name="Auch B."/>
            <person name="Kono T."/>
            <person name="Mallez S."/>
            <person name="Zhang Y."/>
            <person name="Obille A."/>
            <person name="Becker A."/>
            <person name="Abrahante J.E."/>
            <person name="Garbe J."/>
            <person name="Badalamenti J.P."/>
            <person name="Herman A."/>
            <person name="Mangelson H."/>
            <person name="Liachko I."/>
            <person name="Sullivan S."/>
            <person name="Sone E.D."/>
            <person name="Koren S."/>
            <person name="Silverstein K.A.T."/>
            <person name="Beckman K.B."/>
            <person name="Gohl D.M."/>
        </authorList>
    </citation>
    <scope>NUCLEOTIDE SEQUENCE</scope>
    <source>
        <strain evidence="2">Duluth1</strain>
        <tissue evidence="2">Whole animal</tissue>
    </source>
</reference>
<evidence type="ECO:0000313" key="3">
    <source>
        <dbReference type="Proteomes" id="UP000828390"/>
    </source>
</evidence>
<evidence type="ECO:0000313" key="2">
    <source>
        <dbReference type="EMBL" id="KAH3821289.1"/>
    </source>
</evidence>
<dbReference type="AlphaFoldDB" id="A0A9D4GQ42"/>
<comment type="caution">
    <text evidence="2">The sequence shown here is derived from an EMBL/GenBank/DDBJ whole genome shotgun (WGS) entry which is preliminary data.</text>
</comment>
<reference evidence="2" key="2">
    <citation type="submission" date="2020-11" db="EMBL/GenBank/DDBJ databases">
        <authorList>
            <person name="McCartney M.A."/>
            <person name="Auch B."/>
            <person name="Kono T."/>
            <person name="Mallez S."/>
            <person name="Becker A."/>
            <person name="Gohl D.M."/>
            <person name="Silverstein K.A.T."/>
            <person name="Koren S."/>
            <person name="Bechman K.B."/>
            <person name="Herman A."/>
            <person name="Abrahante J.E."/>
            <person name="Garbe J."/>
        </authorList>
    </citation>
    <scope>NUCLEOTIDE SEQUENCE</scope>
    <source>
        <strain evidence="2">Duluth1</strain>
        <tissue evidence="2">Whole animal</tissue>
    </source>
</reference>
<dbReference type="Proteomes" id="UP000828390">
    <property type="component" value="Unassembled WGS sequence"/>
</dbReference>
<proteinExistence type="predicted"/>
<evidence type="ECO:0000256" key="1">
    <source>
        <dbReference type="SAM" id="MobiDB-lite"/>
    </source>
</evidence>
<keyword evidence="3" id="KW-1185">Reference proteome</keyword>
<gene>
    <name evidence="2" type="ORF">DPMN_123052</name>
</gene>